<evidence type="ECO:0000313" key="3">
    <source>
        <dbReference type="Proteomes" id="UP000250443"/>
    </source>
</evidence>
<evidence type="ECO:0000313" key="2">
    <source>
        <dbReference type="EMBL" id="SPZ08134.1"/>
    </source>
</evidence>
<reference evidence="1 4" key="2">
    <citation type="submission" date="2020-10" db="EMBL/GenBank/DDBJ databases">
        <title>Genome sequences of Pseudomonas isolates.</title>
        <authorList>
            <person name="Wessels L."/>
            <person name="Reich F."/>
            <person name="Hammerl J."/>
        </authorList>
    </citation>
    <scope>NUCLEOTIDE SEQUENCE [LARGE SCALE GENOMIC DNA]</scope>
    <source>
        <strain evidence="1 4">20-MO00624-0</strain>
    </source>
</reference>
<gene>
    <name evidence="1" type="ORF">IRZ65_22990</name>
    <name evidence="2" type="ORF">NCTC11842_02626</name>
</gene>
<dbReference type="Proteomes" id="UP000250443">
    <property type="component" value="Unassembled WGS sequence"/>
</dbReference>
<dbReference type="Proteomes" id="UP000626180">
    <property type="component" value="Unassembled WGS sequence"/>
</dbReference>
<protein>
    <submittedName>
        <fullName evidence="2">Uncharacterized protein</fullName>
    </submittedName>
</protein>
<dbReference type="AlphaFoldDB" id="A0A2X2CLE0"/>
<evidence type="ECO:0000313" key="4">
    <source>
        <dbReference type="Proteomes" id="UP000626180"/>
    </source>
</evidence>
<sequence>MSPFANLATELKSAGIRMGQIRINETPQDCCFCILNYGDEIECFYFERGGKFDLVSFASQPEAIEHFKNWVLSNKTLYANWGGTVGQP</sequence>
<keyword evidence="4" id="KW-1185">Reference proteome</keyword>
<proteinExistence type="predicted"/>
<name>A0A2X2CLE0_PSELU</name>
<dbReference type="RefSeq" id="WP_010794830.1">
    <property type="nucleotide sequence ID" value="NZ_CP069262.1"/>
</dbReference>
<dbReference type="EMBL" id="JADMCD010000018">
    <property type="protein sequence ID" value="MBF8643533.1"/>
    <property type="molecule type" value="Genomic_DNA"/>
</dbReference>
<accession>A0A2X2CLE0</accession>
<dbReference type="EMBL" id="UAUF01000012">
    <property type="protein sequence ID" value="SPZ08134.1"/>
    <property type="molecule type" value="Genomic_DNA"/>
</dbReference>
<reference evidence="2 3" key="1">
    <citation type="submission" date="2018-06" db="EMBL/GenBank/DDBJ databases">
        <authorList>
            <consortium name="Pathogen Informatics"/>
            <person name="Doyle S."/>
        </authorList>
    </citation>
    <scope>NUCLEOTIDE SEQUENCE [LARGE SCALE GENOMIC DNA]</scope>
    <source>
        <strain evidence="2 3">NCTC11842</strain>
    </source>
</reference>
<evidence type="ECO:0000313" key="1">
    <source>
        <dbReference type="EMBL" id="MBF8643533.1"/>
    </source>
</evidence>
<organism evidence="2 3">
    <name type="scientific">Pseudomonas luteola</name>
    <dbReference type="NCBI Taxonomy" id="47886"/>
    <lineage>
        <taxon>Bacteria</taxon>
        <taxon>Pseudomonadati</taxon>
        <taxon>Pseudomonadota</taxon>
        <taxon>Gammaproteobacteria</taxon>
        <taxon>Pseudomonadales</taxon>
        <taxon>Pseudomonadaceae</taxon>
        <taxon>Pseudomonas</taxon>
    </lineage>
</organism>